<evidence type="ECO:0000256" key="2">
    <source>
        <dbReference type="SAM" id="Phobius"/>
    </source>
</evidence>
<name>A0A7C2Z3L5_9AQUI</name>
<gene>
    <name evidence="4" type="ORF">ENO47_05900</name>
</gene>
<dbReference type="EC" id="2.7.7.65" evidence="1"/>
<dbReference type="PANTHER" id="PTHR45138:SF6">
    <property type="entry name" value="DIGUANYLATE CYCLASE DGCN"/>
    <property type="match status" value="1"/>
</dbReference>
<dbReference type="SUPFAM" id="SSF55073">
    <property type="entry name" value="Nucleotide cyclase"/>
    <property type="match status" value="1"/>
</dbReference>
<keyword evidence="2" id="KW-0812">Transmembrane</keyword>
<feature type="transmembrane region" description="Helical" evidence="2">
    <location>
        <begin position="6"/>
        <end position="22"/>
    </location>
</feature>
<reference evidence="4" key="1">
    <citation type="journal article" date="2020" name="mSystems">
        <title>Genome- and Community-Level Interaction Insights into Carbon Utilization and Element Cycling Functions of Hydrothermarchaeota in Hydrothermal Sediment.</title>
        <authorList>
            <person name="Zhou Z."/>
            <person name="Liu Y."/>
            <person name="Xu W."/>
            <person name="Pan J."/>
            <person name="Luo Z.H."/>
            <person name="Li M."/>
        </authorList>
    </citation>
    <scope>NUCLEOTIDE SEQUENCE [LARGE SCALE GENOMIC DNA]</scope>
    <source>
        <strain evidence="4">SpSt-132</strain>
    </source>
</reference>
<feature type="transmembrane region" description="Helical" evidence="2">
    <location>
        <begin position="61"/>
        <end position="78"/>
    </location>
</feature>
<feature type="transmembrane region" description="Helical" evidence="2">
    <location>
        <begin position="29"/>
        <end position="46"/>
    </location>
</feature>
<dbReference type="Pfam" id="PF00990">
    <property type="entry name" value="GGDEF"/>
    <property type="match status" value="1"/>
</dbReference>
<dbReference type="AlphaFoldDB" id="A0A7C2Z3L5"/>
<dbReference type="InterPro" id="IPR029787">
    <property type="entry name" value="Nucleotide_cyclase"/>
</dbReference>
<keyword evidence="2" id="KW-0472">Membrane</keyword>
<sequence>MWEVYVVLTVALLMFGVGYLVKDLFFRRLALLYSAAFLLLVSGYYLRSIVNVGAYGSLMDFLSYAMFLYAFFLSYKLVKTQRKEMGKRYLDPMTGLFNRLYLEEVLPRRIEAILTLGLNYLTIFLDIDNLKQVNDTYGHLKGDELIKNLAKAINQSIRGHEDVAIRYGGDEFLIVAPIRACGDSLILLERIERNIEEMNQSLEIPLSVSIGFACYPDDEKDFRKLLEVADKRMYQIKVDRKGFSST</sequence>
<dbReference type="GO" id="GO:0043709">
    <property type="term" value="P:cell adhesion involved in single-species biofilm formation"/>
    <property type="evidence" value="ECO:0007669"/>
    <property type="project" value="TreeGrafter"/>
</dbReference>
<evidence type="ECO:0000259" key="3">
    <source>
        <dbReference type="PROSITE" id="PS50887"/>
    </source>
</evidence>
<keyword evidence="2" id="KW-1133">Transmembrane helix</keyword>
<dbReference type="PANTHER" id="PTHR45138">
    <property type="entry name" value="REGULATORY COMPONENTS OF SENSORY TRANSDUCTION SYSTEM"/>
    <property type="match status" value="1"/>
</dbReference>
<dbReference type="InterPro" id="IPR050469">
    <property type="entry name" value="Diguanylate_Cyclase"/>
</dbReference>
<organism evidence="4">
    <name type="scientific">Hydrogenobacter sp</name>
    <dbReference type="NCBI Taxonomy" id="2152829"/>
    <lineage>
        <taxon>Bacteria</taxon>
        <taxon>Pseudomonadati</taxon>
        <taxon>Aquificota</taxon>
        <taxon>Aquificia</taxon>
        <taxon>Aquificales</taxon>
        <taxon>Aquificaceae</taxon>
        <taxon>Hydrogenobacter</taxon>
    </lineage>
</organism>
<dbReference type="EMBL" id="DSFP01000051">
    <property type="protein sequence ID" value="HEW46183.1"/>
    <property type="molecule type" value="Genomic_DNA"/>
</dbReference>
<feature type="domain" description="GGDEF" evidence="3">
    <location>
        <begin position="118"/>
        <end position="246"/>
    </location>
</feature>
<comment type="caution">
    <text evidence="4">The sequence shown here is derived from an EMBL/GenBank/DDBJ whole genome shotgun (WGS) entry which is preliminary data.</text>
</comment>
<dbReference type="GO" id="GO:1902201">
    <property type="term" value="P:negative regulation of bacterial-type flagellum-dependent cell motility"/>
    <property type="evidence" value="ECO:0007669"/>
    <property type="project" value="TreeGrafter"/>
</dbReference>
<dbReference type="InterPro" id="IPR000160">
    <property type="entry name" value="GGDEF_dom"/>
</dbReference>
<evidence type="ECO:0000313" key="4">
    <source>
        <dbReference type="EMBL" id="HEW46183.1"/>
    </source>
</evidence>
<dbReference type="CDD" id="cd01949">
    <property type="entry name" value="GGDEF"/>
    <property type="match status" value="1"/>
</dbReference>
<proteinExistence type="predicted"/>
<dbReference type="GO" id="GO:0052621">
    <property type="term" value="F:diguanylate cyclase activity"/>
    <property type="evidence" value="ECO:0007669"/>
    <property type="project" value="UniProtKB-EC"/>
</dbReference>
<dbReference type="GO" id="GO:0005886">
    <property type="term" value="C:plasma membrane"/>
    <property type="evidence" value="ECO:0007669"/>
    <property type="project" value="TreeGrafter"/>
</dbReference>
<evidence type="ECO:0000256" key="1">
    <source>
        <dbReference type="ARBA" id="ARBA00012528"/>
    </source>
</evidence>
<dbReference type="NCBIfam" id="TIGR00254">
    <property type="entry name" value="GGDEF"/>
    <property type="match status" value="1"/>
</dbReference>
<dbReference type="Gene3D" id="3.30.70.270">
    <property type="match status" value="1"/>
</dbReference>
<dbReference type="PROSITE" id="PS50887">
    <property type="entry name" value="GGDEF"/>
    <property type="match status" value="1"/>
</dbReference>
<dbReference type="InterPro" id="IPR043128">
    <property type="entry name" value="Rev_trsase/Diguanyl_cyclase"/>
</dbReference>
<dbReference type="SMART" id="SM00267">
    <property type="entry name" value="GGDEF"/>
    <property type="match status" value="1"/>
</dbReference>
<accession>A0A7C2Z3L5</accession>
<protein>
    <recommendedName>
        <fullName evidence="1">diguanylate cyclase</fullName>
        <ecNumber evidence="1">2.7.7.65</ecNumber>
    </recommendedName>
</protein>